<dbReference type="STRING" id="34720.A0A195ET94"/>
<keyword evidence="1" id="KW-0962">Peroxisome biogenesis</keyword>
<feature type="non-terminal residue" evidence="6">
    <location>
        <position position="1"/>
    </location>
</feature>
<dbReference type="Pfam" id="PF05648">
    <property type="entry name" value="PEX11"/>
    <property type="match status" value="1"/>
</dbReference>
<keyword evidence="7" id="KW-1185">Reference proteome</keyword>
<dbReference type="PANTHER" id="PTHR12652:SF50">
    <property type="entry name" value="PEROXIN 11"/>
    <property type="match status" value="1"/>
</dbReference>
<keyword evidence="5" id="KW-0812">Transmembrane</keyword>
<keyword evidence="2 5" id="KW-0472">Membrane</keyword>
<evidence type="ECO:0000256" key="4">
    <source>
        <dbReference type="ARBA" id="ARBA00046271"/>
    </source>
</evidence>
<keyword evidence="5" id="KW-1133">Transmembrane helix</keyword>
<comment type="subcellular location">
    <subcellularLocation>
        <location evidence="4">Peroxisome membrane</location>
    </subcellularLocation>
</comment>
<dbReference type="PANTHER" id="PTHR12652">
    <property type="entry name" value="PEROXISOMAL BIOGENESIS FACTOR 11"/>
    <property type="match status" value="1"/>
</dbReference>
<organism evidence="6 7">
    <name type="scientific">Trachymyrmex septentrionalis</name>
    <dbReference type="NCBI Taxonomy" id="34720"/>
    <lineage>
        <taxon>Eukaryota</taxon>
        <taxon>Metazoa</taxon>
        <taxon>Ecdysozoa</taxon>
        <taxon>Arthropoda</taxon>
        <taxon>Hexapoda</taxon>
        <taxon>Insecta</taxon>
        <taxon>Pterygota</taxon>
        <taxon>Neoptera</taxon>
        <taxon>Endopterygota</taxon>
        <taxon>Hymenoptera</taxon>
        <taxon>Apocrita</taxon>
        <taxon>Aculeata</taxon>
        <taxon>Formicoidea</taxon>
        <taxon>Formicidae</taxon>
        <taxon>Myrmicinae</taxon>
        <taxon>Trachymyrmex</taxon>
    </lineage>
</organism>
<accession>A0A195ET94</accession>
<evidence type="ECO:0000256" key="1">
    <source>
        <dbReference type="ARBA" id="ARBA00022593"/>
    </source>
</evidence>
<dbReference type="Proteomes" id="UP000078541">
    <property type="component" value="Unassembled WGS sequence"/>
</dbReference>
<dbReference type="EMBL" id="KQ981993">
    <property type="protein sequence ID" value="KYN31132.1"/>
    <property type="molecule type" value="Genomic_DNA"/>
</dbReference>
<name>A0A195ET94_9HYME</name>
<dbReference type="AlphaFoldDB" id="A0A195ET94"/>
<feature type="transmembrane region" description="Helical" evidence="5">
    <location>
        <begin position="190"/>
        <end position="207"/>
    </location>
</feature>
<gene>
    <name evidence="6" type="ORF">ALC56_14944</name>
</gene>
<proteinExistence type="predicted"/>
<evidence type="ECO:0000256" key="2">
    <source>
        <dbReference type="ARBA" id="ARBA00023136"/>
    </source>
</evidence>
<evidence type="ECO:0000313" key="6">
    <source>
        <dbReference type="EMBL" id="KYN31132.1"/>
    </source>
</evidence>
<protein>
    <submittedName>
        <fullName evidence="6">Peroxisomal membrane protein 11B</fullName>
    </submittedName>
</protein>
<reference evidence="6 7" key="1">
    <citation type="submission" date="2016-03" db="EMBL/GenBank/DDBJ databases">
        <title>Trachymyrmex septentrionalis WGS genome.</title>
        <authorList>
            <person name="Nygaard S."/>
            <person name="Hu H."/>
            <person name="Boomsma J."/>
            <person name="Zhang G."/>
        </authorList>
    </citation>
    <scope>NUCLEOTIDE SEQUENCE [LARGE SCALE GENOMIC DNA]</scope>
    <source>
        <strain evidence="6">Tsep2-gDNA-1</strain>
        <tissue evidence="6">Whole body</tissue>
    </source>
</reference>
<dbReference type="InterPro" id="IPR008733">
    <property type="entry name" value="PEX11"/>
</dbReference>
<dbReference type="GO" id="GO:0016559">
    <property type="term" value="P:peroxisome fission"/>
    <property type="evidence" value="ECO:0007669"/>
    <property type="project" value="InterPro"/>
</dbReference>
<sequence>RLLQYGSRAYWYYAQNVHSTRYSAEILRSLEFTFSSFRKCNNNFLVYRNIFFLVLRFGRCLDSIYSALKMMKYPDPTVRITLTMAKMANALYLLADHFIWIGRVGILRVDLEKWNKVANKYWLLTIVMSLIRDIYEIIKILEHKKNVFKQYYILSCLKSHKEVTMDTIKNGCDLFIPLTALGVTKCTPGTIGLLGIISSLIGLYTIIDPLYKLSP</sequence>
<evidence type="ECO:0000313" key="7">
    <source>
        <dbReference type="Proteomes" id="UP000078541"/>
    </source>
</evidence>
<keyword evidence="3" id="KW-0576">Peroxisome</keyword>
<evidence type="ECO:0000256" key="3">
    <source>
        <dbReference type="ARBA" id="ARBA00023140"/>
    </source>
</evidence>
<dbReference type="GO" id="GO:0005778">
    <property type="term" value="C:peroxisomal membrane"/>
    <property type="evidence" value="ECO:0007669"/>
    <property type="project" value="UniProtKB-SubCell"/>
</dbReference>
<evidence type="ECO:0000256" key="5">
    <source>
        <dbReference type="SAM" id="Phobius"/>
    </source>
</evidence>